<dbReference type="OrthoDB" id="8188942at2759"/>
<proteinExistence type="predicted"/>
<dbReference type="RefSeq" id="XP_052130633.1">
    <property type="nucleotide sequence ID" value="XM_052274673.1"/>
</dbReference>
<dbReference type="AlphaFoldDB" id="A0A9C6XTL3"/>
<feature type="transmembrane region" description="Helical" evidence="1">
    <location>
        <begin position="157"/>
        <end position="180"/>
    </location>
</feature>
<feature type="transmembrane region" description="Helical" evidence="1">
    <location>
        <begin position="207"/>
        <end position="227"/>
    </location>
</feature>
<name>A0A9C6XTL3_FRAOC</name>
<keyword evidence="1" id="KW-0812">Transmembrane</keyword>
<sequence>MQGMLKRTCYYNPAVEGAVGRKDSLRPLASEVSTSRDSGCPADEPLISTCTSPAHYGASAPARKLAYPFHLVLRLRVLQIVCGLTAMVMGAVGVIEEHGELNLGLGIPAGGATVLGVVAASVHTSRGFSGYRAPAPGCGTSRYAAWRGGAWRSAVPVLLLWLLAVGLHATLLGRSVIALAEPYHPQYPPNSWVPPSAGSKPTPTRTVIASLQMILAASTLVAVALVLHVDCRHDPGAGDGPGGMGSGSGVGGASSTAMSMVAVASTSSERGSRV</sequence>
<dbReference type="Proteomes" id="UP000504606">
    <property type="component" value="Unplaced"/>
</dbReference>
<dbReference type="KEGG" id="foc:113217800"/>
<evidence type="ECO:0000313" key="3">
    <source>
        <dbReference type="RefSeq" id="XP_052130633.1"/>
    </source>
</evidence>
<keyword evidence="1" id="KW-1133">Transmembrane helix</keyword>
<feature type="transmembrane region" description="Helical" evidence="1">
    <location>
        <begin position="73"/>
        <end position="95"/>
    </location>
</feature>
<reference evidence="3" key="1">
    <citation type="submission" date="2025-08" db="UniProtKB">
        <authorList>
            <consortium name="RefSeq"/>
        </authorList>
    </citation>
    <scope>IDENTIFICATION</scope>
    <source>
        <tissue evidence="3">Whole organism</tissue>
    </source>
</reference>
<gene>
    <name evidence="3" type="primary">LOC113217800</name>
</gene>
<feature type="transmembrane region" description="Helical" evidence="1">
    <location>
        <begin position="101"/>
        <end position="122"/>
    </location>
</feature>
<evidence type="ECO:0000313" key="2">
    <source>
        <dbReference type="Proteomes" id="UP000504606"/>
    </source>
</evidence>
<organism evidence="2 3">
    <name type="scientific">Frankliniella occidentalis</name>
    <name type="common">Western flower thrips</name>
    <name type="synonym">Euthrips occidentalis</name>
    <dbReference type="NCBI Taxonomy" id="133901"/>
    <lineage>
        <taxon>Eukaryota</taxon>
        <taxon>Metazoa</taxon>
        <taxon>Ecdysozoa</taxon>
        <taxon>Arthropoda</taxon>
        <taxon>Hexapoda</taxon>
        <taxon>Insecta</taxon>
        <taxon>Pterygota</taxon>
        <taxon>Neoptera</taxon>
        <taxon>Paraneoptera</taxon>
        <taxon>Thysanoptera</taxon>
        <taxon>Terebrantia</taxon>
        <taxon>Thripoidea</taxon>
        <taxon>Thripidae</taxon>
        <taxon>Frankliniella</taxon>
    </lineage>
</organism>
<accession>A0A9C6XTL3</accession>
<protein>
    <submittedName>
        <fullName evidence="3">Uncharacterized protein LOC113217800</fullName>
    </submittedName>
</protein>
<dbReference type="GeneID" id="113217800"/>
<keyword evidence="1" id="KW-0472">Membrane</keyword>
<keyword evidence="2" id="KW-1185">Reference proteome</keyword>
<evidence type="ECO:0000256" key="1">
    <source>
        <dbReference type="SAM" id="Phobius"/>
    </source>
</evidence>